<proteinExistence type="predicted"/>
<dbReference type="Proteomes" id="UP000185478">
    <property type="component" value="Chromosome"/>
</dbReference>
<dbReference type="InterPro" id="IPR036249">
    <property type="entry name" value="Thioredoxin-like_sf"/>
</dbReference>
<dbReference type="RefSeq" id="WP_075727259.1">
    <property type="nucleotide sequence ID" value="NZ_CP009245.1"/>
</dbReference>
<evidence type="ECO:0000313" key="2">
    <source>
        <dbReference type="Proteomes" id="UP000185478"/>
    </source>
</evidence>
<evidence type="ECO:0000313" key="1">
    <source>
        <dbReference type="EMBL" id="APT85328.1"/>
    </source>
</evidence>
<dbReference type="OrthoDB" id="4805814at2"/>
<reference evidence="1 2" key="1">
    <citation type="submission" date="2014-08" db="EMBL/GenBank/DDBJ databases">
        <title>Complete genome sequence of Corynebacterium aquilae S-613T(T) (=DSM 44791(T)), isolated from the choana of a healthy golden eagle.</title>
        <authorList>
            <person name="Ruckert C."/>
            <person name="Albersmeier A."/>
            <person name="Winkler A."/>
            <person name="Kalinowski J."/>
        </authorList>
    </citation>
    <scope>NUCLEOTIDE SEQUENCE [LARGE SCALE GENOMIC DNA]</scope>
    <source>
        <strain evidence="1 2">S-613</strain>
    </source>
</reference>
<dbReference type="KEGG" id="caqu:CAQU_09920"/>
<organism evidence="1 2">
    <name type="scientific">Corynebacterium aquilae DSM 44791</name>
    <dbReference type="NCBI Taxonomy" id="1431546"/>
    <lineage>
        <taxon>Bacteria</taxon>
        <taxon>Bacillati</taxon>
        <taxon>Actinomycetota</taxon>
        <taxon>Actinomycetes</taxon>
        <taxon>Mycobacteriales</taxon>
        <taxon>Corynebacteriaceae</taxon>
        <taxon>Corynebacterium</taxon>
    </lineage>
</organism>
<dbReference type="AlphaFoldDB" id="A0A1L7CHL7"/>
<dbReference type="EMBL" id="CP009245">
    <property type="protein sequence ID" value="APT85328.1"/>
    <property type="molecule type" value="Genomic_DNA"/>
</dbReference>
<keyword evidence="2" id="KW-1185">Reference proteome</keyword>
<gene>
    <name evidence="1" type="ORF">CAQU_09920</name>
</gene>
<accession>A0A1L7CHL7</accession>
<dbReference type="Gene3D" id="3.40.30.10">
    <property type="entry name" value="Glutaredoxin"/>
    <property type="match status" value="1"/>
</dbReference>
<name>A0A1L7CHL7_9CORY</name>
<dbReference type="SUPFAM" id="SSF52833">
    <property type="entry name" value="Thioredoxin-like"/>
    <property type="match status" value="1"/>
</dbReference>
<evidence type="ECO:0008006" key="3">
    <source>
        <dbReference type="Google" id="ProtNLM"/>
    </source>
</evidence>
<sequence>MTEPQPLTFTVFSTPHCQKCRATKQRLLRNNAPIIEETITPELADELRAKGITVAPYVQVHDASGDLLDEWGDLRLEKIAYWVGVLNGRSA</sequence>
<protein>
    <recommendedName>
        <fullName evidence="3">Glutaredoxin domain-containing protein</fullName>
    </recommendedName>
</protein>
<dbReference type="STRING" id="1431546.CAQU_09920"/>